<dbReference type="InterPro" id="IPR036188">
    <property type="entry name" value="FAD/NAD-bd_sf"/>
</dbReference>
<dbReference type="EMBL" id="VOBR01000007">
    <property type="protein sequence ID" value="TWP51988.1"/>
    <property type="molecule type" value="Genomic_DNA"/>
</dbReference>
<dbReference type="GO" id="GO:0050661">
    <property type="term" value="F:NADP binding"/>
    <property type="evidence" value="ECO:0007669"/>
    <property type="project" value="InterPro"/>
</dbReference>
<keyword evidence="17" id="KW-1185">Reference proteome</keyword>
<evidence type="ECO:0000256" key="12">
    <source>
        <dbReference type="ARBA" id="ARBA00052183"/>
    </source>
</evidence>
<comment type="catalytic activity">
    <reaction evidence="9">
        <text>3-bromo-4,5-dihydroxybenzoate + bromide + NADPH + O2 + 3 H(+) = 3,5-dibromobenzene-1,2-diol + CO2 + NADP(+) + 2 H2O</text>
        <dbReference type="Rhea" id="RHEA:56376"/>
        <dbReference type="ChEBI" id="CHEBI:15377"/>
        <dbReference type="ChEBI" id="CHEBI:15378"/>
        <dbReference type="ChEBI" id="CHEBI:15379"/>
        <dbReference type="ChEBI" id="CHEBI:15858"/>
        <dbReference type="ChEBI" id="CHEBI:16526"/>
        <dbReference type="ChEBI" id="CHEBI:57783"/>
        <dbReference type="ChEBI" id="CHEBI:58349"/>
        <dbReference type="ChEBI" id="CHEBI:140211"/>
        <dbReference type="ChEBI" id="CHEBI:140214"/>
    </reaction>
    <physiologicalReaction direction="left-to-right" evidence="9">
        <dbReference type="Rhea" id="RHEA:56377"/>
    </physiologicalReaction>
</comment>
<evidence type="ECO:0000256" key="4">
    <source>
        <dbReference type="ARBA" id="ARBA00022630"/>
    </source>
</evidence>
<evidence type="ECO:0000256" key="10">
    <source>
        <dbReference type="ARBA" id="ARBA00051354"/>
    </source>
</evidence>
<comment type="cofactor">
    <cofactor evidence="1">
        <name>FAD</name>
        <dbReference type="ChEBI" id="CHEBI:57692"/>
    </cofactor>
</comment>
<dbReference type="PRINTS" id="PR00370">
    <property type="entry name" value="FMOXYGENASE"/>
</dbReference>
<evidence type="ECO:0000256" key="1">
    <source>
        <dbReference type="ARBA" id="ARBA00001974"/>
    </source>
</evidence>
<comment type="caution">
    <text evidence="16">The sequence shown here is derived from an EMBL/GenBank/DDBJ whole genome shotgun (WGS) entry which is preliminary data.</text>
</comment>
<comment type="catalytic activity">
    <reaction evidence="12">
        <text>3,4-dihydroxybenzoate + 2 bromide + 2 NADPH + 2 O2 + 5 H(+) = 3,5-dibromobenzene-1,2-diol + CO2 + 2 NADP(+) + 4 H2O</text>
        <dbReference type="Rhea" id="RHEA:56368"/>
        <dbReference type="ChEBI" id="CHEBI:15377"/>
        <dbReference type="ChEBI" id="CHEBI:15378"/>
        <dbReference type="ChEBI" id="CHEBI:15379"/>
        <dbReference type="ChEBI" id="CHEBI:15858"/>
        <dbReference type="ChEBI" id="CHEBI:16526"/>
        <dbReference type="ChEBI" id="CHEBI:36241"/>
        <dbReference type="ChEBI" id="CHEBI:57783"/>
        <dbReference type="ChEBI" id="CHEBI:58349"/>
        <dbReference type="ChEBI" id="CHEBI:140214"/>
        <dbReference type="EC" id="1.14.19.55"/>
    </reaction>
    <physiologicalReaction direction="left-to-right" evidence="12">
        <dbReference type="Rhea" id="RHEA:56369"/>
    </physiologicalReaction>
</comment>
<protein>
    <recommendedName>
        <fullName evidence="15">4-hydroxybenzoate brominase (decarboxylating)</fullName>
        <ecNumber evidence="14">1.14.19.55</ecNumber>
    </recommendedName>
</protein>
<dbReference type="Pfam" id="PF00743">
    <property type="entry name" value="FMO-like"/>
    <property type="match status" value="1"/>
</dbReference>
<keyword evidence="6" id="KW-0521">NADP</keyword>
<name>A0A563EWS1_9PSEU</name>
<dbReference type="GO" id="GO:0004499">
    <property type="term" value="F:N,N-dimethylaniline monooxygenase activity"/>
    <property type="evidence" value="ECO:0007669"/>
    <property type="project" value="InterPro"/>
</dbReference>
<keyword evidence="7" id="KW-0560">Oxidoreductase</keyword>
<evidence type="ECO:0000256" key="8">
    <source>
        <dbReference type="ARBA" id="ARBA00050194"/>
    </source>
</evidence>
<comment type="catalytic activity">
    <reaction evidence="10">
        <text>bromide + 4-hydroxybenzoate + NADPH + O2 + 2 H(+) = 3-bromo-4-hydroxybenzoate + NADP(+) + 2 H2O</text>
        <dbReference type="Rhea" id="RHEA:56352"/>
        <dbReference type="ChEBI" id="CHEBI:15377"/>
        <dbReference type="ChEBI" id="CHEBI:15378"/>
        <dbReference type="ChEBI" id="CHEBI:15379"/>
        <dbReference type="ChEBI" id="CHEBI:15858"/>
        <dbReference type="ChEBI" id="CHEBI:17879"/>
        <dbReference type="ChEBI" id="CHEBI:57783"/>
        <dbReference type="ChEBI" id="CHEBI:58349"/>
        <dbReference type="ChEBI" id="CHEBI:140203"/>
    </reaction>
    <physiologicalReaction direction="left-to-right" evidence="10">
        <dbReference type="Rhea" id="RHEA:56353"/>
    </physiologicalReaction>
</comment>
<evidence type="ECO:0000313" key="16">
    <source>
        <dbReference type="EMBL" id="TWP51988.1"/>
    </source>
</evidence>
<evidence type="ECO:0000256" key="3">
    <source>
        <dbReference type="ARBA" id="ARBA00010139"/>
    </source>
</evidence>
<dbReference type="GO" id="GO:0050660">
    <property type="term" value="F:flavin adenine dinucleotide binding"/>
    <property type="evidence" value="ECO:0007669"/>
    <property type="project" value="InterPro"/>
</dbReference>
<keyword evidence="4" id="KW-0285">Flavoprotein</keyword>
<comment type="similarity">
    <text evidence="2">Belongs to the FMO family.</text>
</comment>
<dbReference type="PANTHER" id="PTHR23023">
    <property type="entry name" value="DIMETHYLANILINE MONOOXYGENASE"/>
    <property type="match status" value="1"/>
</dbReference>
<sequence>MTQQGIRYAQSPQYSDGVAVPRIGEVPSQYADQPSRGHTCVIGAGLAGLAVAKTLRGRNSTFSVLEQTTDVGGLWHSAGSGAPSPGYASLHLNTSSKVSGFSDFPMPNGYPRYPRHDLVAEYLSDFADEFGLREHIRFGVEVVEVAPNPDSGWNVRTRDTATGREEILMFQHVVVATGHHSHPKWPEPAIPGAEQFPGAQLHSYEYFSPADHVGKRVVVAGFGNSAADVSVDLSRLASKTYLSIRRSLHVVPKTMLGIPIDEIASKGWWARMGFDDQRRFVEVVLRVIRGRLADYGIPEPDHRIFSSPVTISDELLSRISHGDITVKPAIDRFDGSAVCFSDGTRVEADAVVYCTGYRIAFPFLPGEWFRDSTGQIALYHRVIPPGRPGLYFAGLIRPVGSITRLLEGQAEWIADLVDGSAGLPHTKEMITEIERHLAAARQRYGPTEIDSIQVDFAPYLESLLSERRARAGSCCAGSTR</sequence>
<dbReference type="AlphaFoldDB" id="A0A563EWS1"/>
<evidence type="ECO:0000256" key="11">
    <source>
        <dbReference type="ARBA" id="ARBA00051726"/>
    </source>
</evidence>
<dbReference type="EC" id="1.14.19.55" evidence="14"/>
<evidence type="ECO:0000256" key="6">
    <source>
        <dbReference type="ARBA" id="ARBA00022857"/>
    </source>
</evidence>
<comment type="catalytic activity">
    <reaction evidence="11">
        <text>3,4-dihydroxybenzoate + bromide + NADPH + O2 + 2 H(+) = 3-bromo-4,5-dihydroxybenzoate + NADP(+) + 2 H2O</text>
        <dbReference type="Rhea" id="RHEA:56372"/>
        <dbReference type="ChEBI" id="CHEBI:15377"/>
        <dbReference type="ChEBI" id="CHEBI:15378"/>
        <dbReference type="ChEBI" id="CHEBI:15379"/>
        <dbReference type="ChEBI" id="CHEBI:15858"/>
        <dbReference type="ChEBI" id="CHEBI:36241"/>
        <dbReference type="ChEBI" id="CHEBI:57783"/>
        <dbReference type="ChEBI" id="CHEBI:58349"/>
        <dbReference type="ChEBI" id="CHEBI:140211"/>
    </reaction>
    <physiologicalReaction direction="left-to-right" evidence="11">
        <dbReference type="Rhea" id="RHEA:56373"/>
    </physiologicalReaction>
</comment>
<reference evidence="16 17" key="1">
    <citation type="submission" date="2019-07" db="EMBL/GenBank/DDBJ databases">
        <title>Lentzea xizangensis sp. nov., isolated from Qinghai-Tibetan Plateau Soils.</title>
        <authorList>
            <person name="Huang J."/>
        </authorList>
    </citation>
    <scope>NUCLEOTIDE SEQUENCE [LARGE SCALE GENOMIC DNA]</scope>
    <source>
        <strain evidence="16 17">FXJ1.1311</strain>
    </source>
</reference>
<gene>
    <name evidence="16" type="ORF">FKR81_13195</name>
</gene>
<comment type="catalytic activity">
    <reaction evidence="8">
        <text>3-bromo-4-hydroxybenzoate + bromide + NADPH + O2 + 3 H(+) = 2,4-dibromophenol + CO2 + NADP(+) + 2 H2O</text>
        <dbReference type="Rhea" id="RHEA:56356"/>
        <dbReference type="ChEBI" id="CHEBI:15377"/>
        <dbReference type="ChEBI" id="CHEBI:15378"/>
        <dbReference type="ChEBI" id="CHEBI:15379"/>
        <dbReference type="ChEBI" id="CHEBI:15858"/>
        <dbReference type="ChEBI" id="CHEBI:16526"/>
        <dbReference type="ChEBI" id="CHEBI:34238"/>
        <dbReference type="ChEBI" id="CHEBI:57783"/>
        <dbReference type="ChEBI" id="CHEBI:58349"/>
        <dbReference type="ChEBI" id="CHEBI:140203"/>
    </reaction>
    <physiologicalReaction direction="left-to-right" evidence="8">
        <dbReference type="Rhea" id="RHEA:56357"/>
    </physiologicalReaction>
</comment>
<proteinExistence type="inferred from homology"/>
<dbReference type="Gene3D" id="3.50.50.60">
    <property type="entry name" value="FAD/NAD(P)-binding domain"/>
    <property type="match status" value="1"/>
</dbReference>
<evidence type="ECO:0000313" key="17">
    <source>
        <dbReference type="Proteomes" id="UP000316639"/>
    </source>
</evidence>
<organism evidence="16 17">
    <name type="scientific">Lentzea tibetensis</name>
    <dbReference type="NCBI Taxonomy" id="2591470"/>
    <lineage>
        <taxon>Bacteria</taxon>
        <taxon>Bacillati</taxon>
        <taxon>Actinomycetota</taxon>
        <taxon>Actinomycetes</taxon>
        <taxon>Pseudonocardiales</taxon>
        <taxon>Pseudonocardiaceae</taxon>
        <taxon>Lentzea</taxon>
    </lineage>
</organism>
<evidence type="ECO:0000256" key="15">
    <source>
        <dbReference type="ARBA" id="ARBA00069832"/>
    </source>
</evidence>
<dbReference type="OrthoDB" id="5168853at2"/>
<evidence type="ECO:0000256" key="9">
    <source>
        <dbReference type="ARBA" id="ARBA00050583"/>
    </source>
</evidence>
<evidence type="ECO:0000256" key="13">
    <source>
        <dbReference type="ARBA" id="ARBA00052260"/>
    </source>
</evidence>
<dbReference type="InterPro" id="IPR050346">
    <property type="entry name" value="FMO-like"/>
</dbReference>
<dbReference type="FunFam" id="3.50.50.60:FF:000023">
    <property type="entry name" value="Dimethylaniline monooxygenase [N-oxide-forming]"/>
    <property type="match status" value="1"/>
</dbReference>
<dbReference type="InterPro" id="IPR000960">
    <property type="entry name" value="Flavin_mOase"/>
</dbReference>
<comment type="similarity">
    <text evidence="3">Belongs to the FAD-binding monooxygenase family.</text>
</comment>
<dbReference type="Proteomes" id="UP000316639">
    <property type="component" value="Unassembled WGS sequence"/>
</dbReference>
<dbReference type="InterPro" id="IPR020946">
    <property type="entry name" value="Flavin_mOase-like"/>
</dbReference>
<evidence type="ECO:0000256" key="14">
    <source>
        <dbReference type="ARBA" id="ARBA00066870"/>
    </source>
</evidence>
<keyword evidence="16" id="KW-0503">Monooxygenase</keyword>
<evidence type="ECO:0000256" key="7">
    <source>
        <dbReference type="ARBA" id="ARBA00023002"/>
    </source>
</evidence>
<keyword evidence="5" id="KW-0274">FAD</keyword>
<accession>A0A563EWS1</accession>
<evidence type="ECO:0000256" key="5">
    <source>
        <dbReference type="ARBA" id="ARBA00022827"/>
    </source>
</evidence>
<dbReference type="PIRSF" id="PIRSF000332">
    <property type="entry name" value="FMO"/>
    <property type="match status" value="1"/>
</dbReference>
<evidence type="ECO:0000256" key="2">
    <source>
        <dbReference type="ARBA" id="ARBA00009183"/>
    </source>
</evidence>
<comment type="catalytic activity">
    <reaction evidence="13">
        <text>2 bromide + 4-hydroxybenzoate + 2 NADPH + 2 O2 + 5 H(+) = 2,4-dibromophenol + CO2 + 2 NADP(+) + 4 H2O</text>
        <dbReference type="Rhea" id="RHEA:56348"/>
        <dbReference type="ChEBI" id="CHEBI:15377"/>
        <dbReference type="ChEBI" id="CHEBI:15378"/>
        <dbReference type="ChEBI" id="CHEBI:15379"/>
        <dbReference type="ChEBI" id="CHEBI:15858"/>
        <dbReference type="ChEBI" id="CHEBI:16526"/>
        <dbReference type="ChEBI" id="CHEBI:17879"/>
        <dbReference type="ChEBI" id="CHEBI:34238"/>
        <dbReference type="ChEBI" id="CHEBI:57783"/>
        <dbReference type="ChEBI" id="CHEBI:58349"/>
        <dbReference type="EC" id="1.14.19.55"/>
    </reaction>
    <physiologicalReaction direction="left-to-right" evidence="13">
        <dbReference type="Rhea" id="RHEA:56349"/>
    </physiologicalReaction>
</comment>
<dbReference type="SUPFAM" id="SSF51905">
    <property type="entry name" value="FAD/NAD(P)-binding domain"/>
    <property type="match status" value="3"/>
</dbReference>